<proteinExistence type="inferred from homology"/>
<evidence type="ECO:0000313" key="4">
    <source>
        <dbReference type="Proteomes" id="UP000637267"/>
    </source>
</evidence>
<comment type="caution">
    <text evidence="3">The sequence shown here is derived from an EMBL/GenBank/DDBJ whole genome shotgun (WGS) entry which is preliminary data.</text>
</comment>
<sequence length="143" mass="16818">MQRIRKSLLVPHSAERMFNLVDRVEDYPKFLPWCGGIEVHERTDDVLDVTVHIEFLKVKTFFRTRDERVPHTRIDMQFADGPFKALHGEWTFTALDEDACKIEFALDYEFSNRMIEAVIGPVFSRITNTFVDAFITRADKLYD</sequence>
<evidence type="ECO:0000259" key="2">
    <source>
        <dbReference type="Pfam" id="PF03364"/>
    </source>
</evidence>
<dbReference type="InterPro" id="IPR005031">
    <property type="entry name" value="COQ10_START"/>
</dbReference>
<dbReference type="PANTHER" id="PTHR12901:SF10">
    <property type="entry name" value="COENZYME Q-BINDING PROTEIN COQ10, MITOCHONDRIAL"/>
    <property type="match status" value="1"/>
</dbReference>
<dbReference type="InterPro" id="IPR044996">
    <property type="entry name" value="COQ10-like"/>
</dbReference>
<organism evidence="3 4">
    <name type="scientific">Silvimonas iriomotensis</name>
    <dbReference type="NCBI Taxonomy" id="449662"/>
    <lineage>
        <taxon>Bacteria</taxon>
        <taxon>Pseudomonadati</taxon>
        <taxon>Pseudomonadota</taxon>
        <taxon>Betaproteobacteria</taxon>
        <taxon>Neisseriales</taxon>
        <taxon>Chitinibacteraceae</taxon>
        <taxon>Silvimonas</taxon>
    </lineage>
</organism>
<name>A0ABQ2P687_9NEIS</name>
<evidence type="ECO:0000256" key="1">
    <source>
        <dbReference type="ARBA" id="ARBA00008918"/>
    </source>
</evidence>
<dbReference type="SUPFAM" id="SSF55961">
    <property type="entry name" value="Bet v1-like"/>
    <property type="match status" value="1"/>
</dbReference>
<dbReference type="CDD" id="cd07813">
    <property type="entry name" value="COQ10p_like"/>
    <property type="match status" value="1"/>
</dbReference>
<dbReference type="Gene3D" id="3.30.530.20">
    <property type="match status" value="1"/>
</dbReference>
<keyword evidence="3" id="KW-0830">Ubiquinone</keyword>
<dbReference type="EMBL" id="BMLX01000001">
    <property type="protein sequence ID" value="GGP19204.1"/>
    <property type="molecule type" value="Genomic_DNA"/>
</dbReference>
<dbReference type="InterPro" id="IPR023393">
    <property type="entry name" value="START-like_dom_sf"/>
</dbReference>
<dbReference type="RefSeq" id="WP_188702837.1">
    <property type="nucleotide sequence ID" value="NZ_BMLX01000001.1"/>
</dbReference>
<protein>
    <submittedName>
        <fullName evidence="3">Ubiquinone-binding protein</fullName>
    </submittedName>
</protein>
<reference evidence="4" key="1">
    <citation type="journal article" date="2019" name="Int. J. Syst. Evol. Microbiol.">
        <title>The Global Catalogue of Microorganisms (GCM) 10K type strain sequencing project: providing services to taxonomists for standard genome sequencing and annotation.</title>
        <authorList>
            <consortium name="The Broad Institute Genomics Platform"/>
            <consortium name="The Broad Institute Genome Sequencing Center for Infectious Disease"/>
            <person name="Wu L."/>
            <person name="Ma J."/>
        </authorList>
    </citation>
    <scope>NUCLEOTIDE SEQUENCE [LARGE SCALE GENOMIC DNA]</scope>
    <source>
        <strain evidence="4">CGMCC 1.8859</strain>
    </source>
</reference>
<comment type="similarity">
    <text evidence="1">Belongs to the ribosome association toxin RatA family.</text>
</comment>
<dbReference type="Pfam" id="PF03364">
    <property type="entry name" value="Polyketide_cyc"/>
    <property type="match status" value="1"/>
</dbReference>
<gene>
    <name evidence="3" type="ORF">GCM10010970_09450</name>
</gene>
<keyword evidence="4" id="KW-1185">Reference proteome</keyword>
<dbReference type="Proteomes" id="UP000637267">
    <property type="component" value="Unassembled WGS sequence"/>
</dbReference>
<evidence type="ECO:0000313" key="3">
    <source>
        <dbReference type="EMBL" id="GGP19204.1"/>
    </source>
</evidence>
<accession>A0ABQ2P687</accession>
<dbReference type="PANTHER" id="PTHR12901">
    <property type="entry name" value="SPERM PROTEIN HOMOLOG"/>
    <property type="match status" value="1"/>
</dbReference>
<feature type="domain" description="Coenzyme Q-binding protein COQ10 START" evidence="2">
    <location>
        <begin position="10"/>
        <end position="134"/>
    </location>
</feature>